<dbReference type="EMBL" id="MN013090">
    <property type="protein sequence ID" value="QEG13828.1"/>
    <property type="molecule type" value="Genomic_DNA"/>
</dbReference>
<organism evidence="2 3">
    <name type="scientific">Erwinia phage vB_EamM_TropicalSun</name>
    <dbReference type="NCBI Taxonomy" id="2591372"/>
    <lineage>
        <taxon>Viruses</taxon>
        <taxon>Duplodnaviria</taxon>
        <taxon>Heunggongvirae</taxon>
        <taxon>Uroviricota</taxon>
        <taxon>Caudoviricetes</taxon>
        <taxon>Lindbergviridae</taxon>
        <taxon>Myosmarvirus</taxon>
        <taxon>Myosmarvirus myosmar</taxon>
    </lineage>
</organism>
<keyword evidence="1" id="KW-1133">Transmembrane helix</keyword>
<name>A0A5B9NIL3_9CAUD</name>
<protein>
    <submittedName>
        <fullName evidence="2">Putative structural protein</fullName>
    </submittedName>
</protein>
<dbReference type="Proteomes" id="UP000322055">
    <property type="component" value="Segment"/>
</dbReference>
<evidence type="ECO:0000313" key="2">
    <source>
        <dbReference type="EMBL" id="QEG13828.1"/>
    </source>
</evidence>
<evidence type="ECO:0000256" key="1">
    <source>
        <dbReference type="SAM" id="Phobius"/>
    </source>
</evidence>
<keyword evidence="1" id="KW-0812">Transmembrane</keyword>
<sequence length="253" mass="28874">MIMQKYNTDITQVLKWMQNKAPAISSIINQKADWYRSNHEQFWENWKSDVFDLRTAKPFGLVVWCIILGVPSSLFGFYTNVRAWAYGEKRQNFVYSGDSQYEGFEIPAQTDPYNIVLPLEGTSTVSNPNTIGGNFVGGGSTTLLTIEETRYVLMLRYAALVSNGQVMWINRMLRHIFNDGEPWDYDAKKYFYLADSTIVGGDSVSPITNQYYMEYRLGAAIKVSGQFIELLNDPQYGIMPSCCGIKYKVVQES</sequence>
<dbReference type="InterPro" id="IPR021283">
    <property type="entry name" value="Phage_Wedge1"/>
</dbReference>
<feature type="transmembrane region" description="Helical" evidence="1">
    <location>
        <begin position="61"/>
        <end position="81"/>
    </location>
</feature>
<reference evidence="2 3" key="1">
    <citation type="submission" date="2019-06" db="EMBL/GenBank/DDBJ databases">
        <authorList>
            <person name="Handoko Y.A."/>
            <person name="Wardani A.K."/>
            <person name="Sutrisno A."/>
            <person name="Widjanarko S.B."/>
            <person name="Sharma R."/>
            <person name="Grose J.H."/>
        </authorList>
    </citation>
    <scope>NUCLEOTIDE SEQUENCE [LARGE SCALE GENOMIC DNA]</scope>
</reference>
<keyword evidence="1" id="KW-0472">Membrane</keyword>
<proteinExistence type="predicted"/>
<accession>A0A5B9NIL3</accession>
<gene>
    <name evidence="2" type="ORF">TROPICALSUN_38</name>
</gene>
<dbReference type="Pfam" id="PF11041">
    <property type="entry name" value="Phage_Wedge1"/>
    <property type="match status" value="1"/>
</dbReference>
<evidence type="ECO:0000313" key="3">
    <source>
        <dbReference type="Proteomes" id="UP000322055"/>
    </source>
</evidence>